<dbReference type="Proteomes" id="UP001211907">
    <property type="component" value="Unassembled WGS sequence"/>
</dbReference>
<feature type="domain" description="FAD-binding" evidence="5">
    <location>
        <begin position="8"/>
        <end position="191"/>
    </location>
</feature>
<dbReference type="Gene3D" id="3.30.70.2450">
    <property type="match status" value="1"/>
</dbReference>
<gene>
    <name evidence="6" type="ORF">HK100_006148</name>
</gene>
<dbReference type="InterPro" id="IPR036188">
    <property type="entry name" value="FAD/NAD-bd_sf"/>
</dbReference>
<dbReference type="Pfam" id="PF01494">
    <property type="entry name" value="FAD_binding_3"/>
    <property type="match status" value="1"/>
</dbReference>
<protein>
    <recommendedName>
        <fullName evidence="5">FAD-binding domain-containing protein</fullName>
    </recommendedName>
</protein>
<keyword evidence="3" id="KW-0274">FAD</keyword>
<evidence type="ECO:0000256" key="3">
    <source>
        <dbReference type="ARBA" id="ARBA00022827"/>
    </source>
</evidence>
<feature type="non-terminal residue" evidence="6">
    <location>
        <position position="1"/>
    </location>
</feature>
<keyword evidence="2" id="KW-0285">Flavoprotein</keyword>
<name>A0AAD5X7N8_9FUNG</name>
<sequence length="203" mass="22256">MRYPKTSYDVIIVGAGPTGLSLAAELLRCGVPSEAILIIDQNHQPVIHTKASALWPRSLELLSQYPGVVEALSVYGIKVSNVAFRTDSDKLLNKFPIASQLNSTFSYGILCEQWFTEYAISNYLVQNGLTITRSARLTNFIYDSNYDDEYSVETVIRVGGDGAKSAVRKLAGIDFEGETLSGTFYSAHFSVENPIPMLDGTLS</sequence>
<dbReference type="PANTHER" id="PTHR43004">
    <property type="entry name" value="TRK SYSTEM POTASSIUM UPTAKE PROTEIN"/>
    <property type="match status" value="1"/>
</dbReference>
<dbReference type="InterPro" id="IPR050641">
    <property type="entry name" value="RIFMO-like"/>
</dbReference>
<keyword evidence="7" id="KW-1185">Reference proteome</keyword>
<dbReference type="SUPFAM" id="SSF51905">
    <property type="entry name" value="FAD/NAD(P)-binding domain"/>
    <property type="match status" value="1"/>
</dbReference>
<evidence type="ECO:0000313" key="7">
    <source>
        <dbReference type="Proteomes" id="UP001211907"/>
    </source>
</evidence>
<dbReference type="GO" id="GO:0016709">
    <property type="term" value="F:oxidoreductase activity, acting on paired donors, with incorporation or reduction of molecular oxygen, NAD(P)H as one donor, and incorporation of one atom of oxygen"/>
    <property type="evidence" value="ECO:0007669"/>
    <property type="project" value="UniProtKB-ARBA"/>
</dbReference>
<dbReference type="PANTHER" id="PTHR43004:SF19">
    <property type="entry name" value="BINDING MONOOXYGENASE, PUTATIVE (JCVI)-RELATED"/>
    <property type="match status" value="1"/>
</dbReference>
<evidence type="ECO:0000256" key="2">
    <source>
        <dbReference type="ARBA" id="ARBA00022630"/>
    </source>
</evidence>
<keyword evidence="4" id="KW-0560">Oxidoreductase</keyword>
<evidence type="ECO:0000256" key="4">
    <source>
        <dbReference type="ARBA" id="ARBA00023002"/>
    </source>
</evidence>
<evidence type="ECO:0000256" key="1">
    <source>
        <dbReference type="ARBA" id="ARBA00001974"/>
    </source>
</evidence>
<reference evidence="6" key="1">
    <citation type="submission" date="2020-05" db="EMBL/GenBank/DDBJ databases">
        <title>Phylogenomic resolution of chytrid fungi.</title>
        <authorList>
            <person name="Stajich J.E."/>
            <person name="Amses K."/>
            <person name="Simmons R."/>
            <person name="Seto K."/>
            <person name="Myers J."/>
            <person name="Bonds A."/>
            <person name="Quandt C.A."/>
            <person name="Barry K."/>
            <person name="Liu P."/>
            <person name="Grigoriev I."/>
            <person name="Longcore J.E."/>
            <person name="James T.Y."/>
        </authorList>
    </citation>
    <scope>NUCLEOTIDE SEQUENCE</scope>
    <source>
        <strain evidence="6">JEL0513</strain>
    </source>
</reference>
<evidence type="ECO:0000313" key="6">
    <source>
        <dbReference type="EMBL" id="KAJ3094406.1"/>
    </source>
</evidence>
<dbReference type="InterPro" id="IPR002938">
    <property type="entry name" value="FAD-bd"/>
</dbReference>
<dbReference type="AlphaFoldDB" id="A0AAD5X7N8"/>
<dbReference type="GO" id="GO:0071949">
    <property type="term" value="F:FAD binding"/>
    <property type="evidence" value="ECO:0007669"/>
    <property type="project" value="InterPro"/>
</dbReference>
<dbReference type="Gene3D" id="3.50.50.60">
    <property type="entry name" value="FAD/NAD(P)-binding domain"/>
    <property type="match status" value="1"/>
</dbReference>
<accession>A0AAD5X7N8</accession>
<comment type="cofactor">
    <cofactor evidence="1">
        <name>FAD</name>
        <dbReference type="ChEBI" id="CHEBI:57692"/>
    </cofactor>
</comment>
<proteinExistence type="predicted"/>
<dbReference type="EMBL" id="JADGJH010002861">
    <property type="protein sequence ID" value="KAJ3094406.1"/>
    <property type="molecule type" value="Genomic_DNA"/>
</dbReference>
<organism evidence="6 7">
    <name type="scientific">Physocladia obscura</name>
    <dbReference type="NCBI Taxonomy" id="109957"/>
    <lineage>
        <taxon>Eukaryota</taxon>
        <taxon>Fungi</taxon>
        <taxon>Fungi incertae sedis</taxon>
        <taxon>Chytridiomycota</taxon>
        <taxon>Chytridiomycota incertae sedis</taxon>
        <taxon>Chytridiomycetes</taxon>
        <taxon>Chytridiales</taxon>
        <taxon>Chytriomycetaceae</taxon>
        <taxon>Physocladia</taxon>
    </lineage>
</organism>
<comment type="caution">
    <text evidence="6">The sequence shown here is derived from an EMBL/GenBank/DDBJ whole genome shotgun (WGS) entry which is preliminary data.</text>
</comment>
<dbReference type="PRINTS" id="PR00420">
    <property type="entry name" value="RNGMNOXGNASE"/>
</dbReference>
<evidence type="ECO:0000259" key="5">
    <source>
        <dbReference type="Pfam" id="PF01494"/>
    </source>
</evidence>